<name>A0AAD3TV22_9TREE</name>
<comment type="caution">
    <text evidence="1">The sequence shown here is derived from an EMBL/GenBank/DDBJ whole genome shotgun (WGS) entry which is preliminary data.</text>
</comment>
<dbReference type="AlphaFoldDB" id="A0AAD3TV22"/>
<keyword evidence="2" id="KW-1185">Reference proteome</keyword>
<evidence type="ECO:0000313" key="2">
    <source>
        <dbReference type="Proteomes" id="UP001222932"/>
    </source>
</evidence>
<dbReference type="Gene3D" id="2.40.400.10">
    <property type="entry name" value="Acetoacetate decarboxylase-like"/>
    <property type="match status" value="1"/>
</dbReference>
<organism evidence="1 2">
    <name type="scientific">Cutaneotrichosporon spelunceum</name>
    <dbReference type="NCBI Taxonomy" id="1672016"/>
    <lineage>
        <taxon>Eukaryota</taxon>
        <taxon>Fungi</taxon>
        <taxon>Dikarya</taxon>
        <taxon>Basidiomycota</taxon>
        <taxon>Agaricomycotina</taxon>
        <taxon>Tremellomycetes</taxon>
        <taxon>Trichosporonales</taxon>
        <taxon>Trichosporonaceae</taxon>
        <taxon>Cutaneotrichosporon</taxon>
    </lineage>
</organism>
<dbReference type="Proteomes" id="UP001222932">
    <property type="component" value="Unassembled WGS sequence"/>
</dbReference>
<gene>
    <name evidence="1" type="ORF">CspeluHIS016_0402240</name>
</gene>
<proteinExistence type="predicted"/>
<evidence type="ECO:0008006" key="3">
    <source>
        <dbReference type="Google" id="ProtNLM"/>
    </source>
</evidence>
<reference evidence="1" key="2">
    <citation type="submission" date="2023-06" db="EMBL/GenBank/DDBJ databases">
        <authorList>
            <person name="Kobayashi Y."/>
            <person name="Kayamori A."/>
            <person name="Aoki K."/>
            <person name="Shiwa Y."/>
            <person name="Fujita N."/>
            <person name="Sugita T."/>
            <person name="Iwasaki W."/>
            <person name="Tanaka N."/>
            <person name="Takashima M."/>
        </authorList>
    </citation>
    <scope>NUCLEOTIDE SEQUENCE</scope>
    <source>
        <strain evidence="1">HIS016</strain>
    </source>
</reference>
<dbReference type="PANTHER" id="PTHR40518:SF1">
    <property type="entry name" value="ACETOACETATE DECARBOXYLASE"/>
    <property type="match status" value="1"/>
</dbReference>
<sequence>MLQNAALTGVPAPWRGRATVYAATFYISPSQTTAPGFKEAAYAPLERASAFADALPDGGIASVMVIRYHDTPVGTYDEMILIPGKFGFEVDEGGRRVRKSKLRITRIYVSQRNTAWNGRTNWNIPKHLARFEFMEHPDGSADFKMYPLDPLDIAEPSASASASASPLFQARFAPIPYLPSMPLSTRPLSWLVDLEIAQPPLPAGPTESTPAMLAAAKEQGGDDTSELAGTDKWCRWTPHQYAPRASLGWMDLRQAGGGSIVPGAARWALAVRMPESEVVLGEPEWWDGAHSKL</sequence>
<dbReference type="InterPro" id="IPR023375">
    <property type="entry name" value="ADC_dom_sf"/>
</dbReference>
<dbReference type="EMBL" id="BTCM01000004">
    <property type="protein sequence ID" value="GMK57390.1"/>
    <property type="molecule type" value="Genomic_DNA"/>
</dbReference>
<dbReference type="SUPFAM" id="SSF160104">
    <property type="entry name" value="Acetoacetate decarboxylase-like"/>
    <property type="match status" value="1"/>
</dbReference>
<reference evidence="1" key="1">
    <citation type="journal article" date="2023" name="BMC Genomics">
        <title>Chromosome-level genome assemblies of Cutaneotrichosporon spp. (Trichosporonales, Basidiomycota) reveal imbalanced evolution between nucleotide sequences and chromosome synteny.</title>
        <authorList>
            <person name="Kobayashi Y."/>
            <person name="Kayamori A."/>
            <person name="Aoki K."/>
            <person name="Shiwa Y."/>
            <person name="Matsutani M."/>
            <person name="Fujita N."/>
            <person name="Sugita T."/>
            <person name="Iwasaki W."/>
            <person name="Tanaka N."/>
            <person name="Takashima M."/>
        </authorList>
    </citation>
    <scope>NUCLEOTIDE SEQUENCE</scope>
    <source>
        <strain evidence="1">HIS016</strain>
    </source>
</reference>
<evidence type="ECO:0000313" key="1">
    <source>
        <dbReference type="EMBL" id="GMK57390.1"/>
    </source>
</evidence>
<dbReference type="PANTHER" id="PTHR40518">
    <property type="entry name" value="ACETOACETATE DECARBOXYLASE"/>
    <property type="match status" value="1"/>
</dbReference>
<protein>
    <recommendedName>
        <fullName evidence="3">Acetoacetate decarboxylase</fullName>
    </recommendedName>
</protein>
<accession>A0AAD3TV22</accession>